<reference evidence="5" key="2">
    <citation type="journal article" date="2014" name="Nat. Commun.">
        <title>The cavefish genome reveals candidate genes for eye loss.</title>
        <authorList>
            <person name="McGaugh S.E."/>
            <person name="Gross J.B."/>
            <person name="Aken B."/>
            <person name="Blin M."/>
            <person name="Borowsky R."/>
            <person name="Chalopin D."/>
            <person name="Hinaux H."/>
            <person name="Jeffery W.R."/>
            <person name="Keene A."/>
            <person name="Ma L."/>
            <person name="Minx P."/>
            <person name="Murphy D."/>
            <person name="O'Quin K.E."/>
            <person name="Retaux S."/>
            <person name="Rohner N."/>
            <person name="Searle S.M."/>
            <person name="Stahl B.A."/>
            <person name="Tabin C."/>
            <person name="Volff J.N."/>
            <person name="Yoshizawa M."/>
            <person name="Warren W.C."/>
        </authorList>
    </citation>
    <scope>NUCLEOTIDE SEQUENCE [LARGE SCALE GENOMIC DNA]</scope>
    <source>
        <strain evidence="5">female</strain>
    </source>
</reference>
<dbReference type="Pfam" id="PF07686">
    <property type="entry name" value="V-set"/>
    <property type="match status" value="1"/>
</dbReference>
<dbReference type="InterPro" id="IPR036179">
    <property type="entry name" value="Ig-like_dom_sf"/>
</dbReference>
<reference evidence="4" key="4">
    <citation type="submission" date="2025-09" db="UniProtKB">
        <authorList>
            <consortium name="Ensembl"/>
        </authorList>
    </citation>
    <scope>IDENTIFICATION</scope>
</reference>
<dbReference type="InParanoid" id="A0A3B1JJD4"/>
<dbReference type="PROSITE" id="PS50835">
    <property type="entry name" value="IG_LIKE"/>
    <property type="match status" value="1"/>
</dbReference>
<evidence type="ECO:0000256" key="2">
    <source>
        <dbReference type="SAM" id="SignalP"/>
    </source>
</evidence>
<evidence type="ECO:0000259" key="3">
    <source>
        <dbReference type="PROSITE" id="PS50835"/>
    </source>
</evidence>
<keyword evidence="5" id="KW-1185">Reference proteome</keyword>
<dbReference type="GeneTree" id="ENSGT01120000273782"/>
<evidence type="ECO:0000313" key="4">
    <source>
        <dbReference type="Ensembl" id="ENSAMXP00000041811.1"/>
    </source>
</evidence>
<dbReference type="GO" id="GO:0019815">
    <property type="term" value="C:B cell receptor complex"/>
    <property type="evidence" value="ECO:0007669"/>
    <property type="project" value="TreeGrafter"/>
</dbReference>
<evidence type="ECO:0000256" key="1">
    <source>
        <dbReference type="ARBA" id="ARBA00023319"/>
    </source>
</evidence>
<dbReference type="AlphaFoldDB" id="A0A3B1JJD4"/>
<dbReference type="GO" id="GO:0050853">
    <property type="term" value="P:B cell receptor signaling pathway"/>
    <property type="evidence" value="ECO:0007669"/>
    <property type="project" value="TreeGrafter"/>
</dbReference>
<dbReference type="GO" id="GO:0009897">
    <property type="term" value="C:external side of plasma membrane"/>
    <property type="evidence" value="ECO:0007669"/>
    <property type="project" value="TreeGrafter"/>
</dbReference>
<dbReference type="Proteomes" id="UP000018467">
    <property type="component" value="Unassembled WGS sequence"/>
</dbReference>
<keyword evidence="2" id="KW-0732">Signal</keyword>
<evidence type="ECO:0000313" key="5">
    <source>
        <dbReference type="Proteomes" id="UP000018467"/>
    </source>
</evidence>
<dbReference type="GO" id="GO:0030183">
    <property type="term" value="P:B cell differentiation"/>
    <property type="evidence" value="ECO:0007669"/>
    <property type="project" value="TreeGrafter"/>
</dbReference>
<dbReference type="Gene3D" id="2.60.40.10">
    <property type="entry name" value="Immunoglobulins"/>
    <property type="match status" value="1"/>
</dbReference>
<protein>
    <recommendedName>
        <fullName evidence="3">Ig-like domain-containing protein</fullName>
    </recommendedName>
</protein>
<dbReference type="PANTHER" id="PTHR14334">
    <property type="entry name" value="B-CELL ANTIGEN RECEPTOR COMPLEX-ASSOCIATED PROTEIN"/>
    <property type="match status" value="1"/>
</dbReference>
<feature type="signal peptide" evidence="2">
    <location>
        <begin position="1"/>
        <end position="21"/>
    </location>
</feature>
<reference evidence="5" key="1">
    <citation type="submission" date="2013-03" db="EMBL/GenBank/DDBJ databases">
        <authorList>
            <person name="Jeffery W."/>
            <person name="Warren W."/>
            <person name="Wilson R.K."/>
        </authorList>
    </citation>
    <scope>NUCLEOTIDE SEQUENCE</scope>
    <source>
        <strain evidence="5">female</strain>
    </source>
</reference>
<feature type="chain" id="PRO_5017460333" description="Ig-like domain-containing protein" evidence="2">
    <location>
        <begin position="22"/>
        <end position="125"/>
    </location>
</feature>
<organism evidence="4 5">
    <name type="scientific">Astyanax mexicanus</name>
    <name type="common">Blind cave fish</name>
    <name type="synonym">Astyanax fasciatus mexicanus</name>
    <dbReference type="NCBI Taxonomy" id="7994"/>
    <lineage>
        <taxon>Eukaryota</taxon>
        <taxon>Metazoa</taxon>
        <taxon>Chordata</taxon>
        <taxon>Craniata</taxon>
        <taxon>Vertebrata</taxon>
        <taxon>Euteleostomi</taxon>
        <taxon>Actinopterygii</taxon>
        <taxon>Neopterygii</taxon>
        <taxon>Teleostei</taxon>
        <taxon>Ostariophysi</taxon>
        <taxon>Characiformes</taxon>
        <taxon>Characoidei</taxon>
        <taxon>Acestrorhamphidae</taxon>
        <taxon>Acestrorhamphinae</taxon>
        <taxon>Astyanax</taxon>
    </lineage>
</organism>
<keyword evidence="1" id="KW-0393">Immunoglobulin domain</keyword>
<dbReference type="InterPro" id="IPR013106">
    <property type="entry name" value="Ig_V-set"/>
</dbReference>
<dbReference type="InterPro" id="IPR003599">
    <property type="entry name" value="Ig_sub"/>
</dbReference>
<name>A0A3B1JJD4_ASTMX</name>
<proteinExistence type="predicted"/>
<feature type="domain" description="Ig-like" evidence="3">
    <location>
        <begin position="36"/>
        <end position="119"/>
    </location>
</feature>
<reference evidence="4" key="3">
    <citation type="submission" date="2025-08" db="UniProtKB">
        <authorList>
            <consortium name="Ensembl"/>
        </authorList>
    </citation>
    <scope>IDENTIFICATION</scope>
</reference>
<sequence length="125" mass="14662">WKRLITIILKLWFQIWCVCESDLTVWQNPERINAIEGQPVNINCSFTFNSAAEQLKVKWLKNNTEVDKQVTYNISALRSQNFNSRTVPQTSVLHLPSVQLKDSGTYYCKVWYDKPLNISYCTRTQ</sequence>
<dbReference type="Bgee" id="ENSAMXG00000030431">
    <property type="expression patterns" value="Expressed in mesonephros and 8 other cell types or tissues"/>
</dbReference>
<dbReference type="SUPFAM" id="SSF48726">
    <property type="entry name" value="Immunoglobulin"/>
    <property type="match status" value="1"/>
</dbReference>
<dbReference type="InterPro" id="IPR013783">
    <property type="entry name" value="Ig-like_fold"/>
</dbReference>
<accession>A0A3B1JJD4</accession>
<dbReference type="SMART" id="SM00409">
    <property type="entry name" value="IG"/>
    <property type="match status" value="1"/>
</dbReference>
<dbReference type="InterPro" id="IPR007110">
    <property type="entry name" value="Ig-like_dom"/>
</dbReference>
<dbReference type="Ensembl" id="ENSAMXT00000040890.1">
    <property type="protein sequence ID" value="ENSAMXP00000041811.1"/>
    <property type="gene ID" value="ENSAMXG00000030431.1"/>
</dbReference>